<dbReference type="PATRIC" id="fig|1172194.4.peg.675"/>
<dbReference type="Proteomes" id="UP000003704">
    <property type="component" value="Unassembled WGS sequence"/>
</dbReference>
<dbReference type="InterPro" id="IPR009056">
    <property type="entry name" value="Cyt_c-like_dom"/>
</dbReference>
<dbReference type="PROSITE" id="PS51257">
    <property type="entry name" value="PROKAR_LIPOPROTEIN"/>
    <property type="match status" value="1"/>
</dbReference>
<evidence type="ECO:0000313" key="7">
    <source>
        <dbReference type="Proteomes" id="UP000003704"/>
    </source>
</evidence>
<dbReference type="InterPro" id="IPR051395">
    <property type="entry name" value="Cytochrome_c_Peroxidase/MauG"/>
</dbReference>
<dbReference type="GO" id="GO:0046872">
    <property type="term" value="F:metal ion binding"/>
    <property type="evidence" value="ECO:0007669"/>
    <property type="project" value="UniProtKB-KW"/>
</dbReference>
<dbReference type="SUPFAM" id="SSF46626">
    <property type="entry name" value="Cytochrome c"/>
    <property type="match status" value="1"/>
</dbReference>
<sequence length="773" mass="84069">MNIGIPRLLPWLGLSLLTACSGNYDGGTANNGGGPTEPTEFANVDEFYKARVEPTMSYCVSCHVSGGVADTPEGERMHLSTDRSQDMALLRASWEAMDRNNPVSRILLMSSGQADPHSGGSPWPQSSNAYRDMRVVLSCFENPDQCMQRIAEAGGGVTPAPQPLLGSNHGSSFSERYCEGPNGDAPRPDATVLPTDPRKLIKAGYNSGKAVFFNAYWEDCRADLPVEAQEAKTCGEYRAKRDAGWHLMSEGFASYGPVRTAAQWREQWRDWGLTAEPANFDEVLRLRTGRARATYHNPYPLPGEDPNAPGVNGGSGELPFGFRQRKDAAGNWTGMIGTTNCASCHVGEVGTDADGEGLGTMYGVGNSIGYSNTLQRGQSDAVTGFEILQFVSYDWDSIDSVAGFLDFSKYPANHMPSLQDTPSWWNTGSRARKFFDGGVAMDSVRIDLAAASSNSSPLGRERRAYIDRHGAATQTWVESLKSPAYPQEIDTALAEQGAILFHAKNLWLEQGNASRPRPPGGNGSCASCHGAYSPQFVNDPEFLVSPDLAGIAASISPKSVIGTDTNRADQLAGVFADVWETSWWSYPETSPAYIDPNTKTPEQERADDTLAASRPMGVCGWRPGTIGYLAPPLHGVWASAPYFHNGTVPTVEAVLDSSKRPDYWRRKVKAEGGISGFDTSLDAYDFEHMGWKHDVLACIQDSPDNFTACVPYREEPTIAETASRTPPLRGPSTPDTRMIVNTKRHANGNGGHEFSDVLTEQERRAIIEYLKTL</sequence>
<dbReference type="GO" id="GO:0009055">
    <property type="term" value="F:electron transfer activity"/>
    <property type="evidence" value="ECO:0007669"/>
    <property type="project" value="InterPro"/>
</dbReference>
<dbReference type="InterPro" id="IPR036909">
    <property type="entry name" value="Cyt_c-like_dom_sf"/>
</dbReference>
<name>I8TA76_9GAMM</name>
<dbReference type="GO" id="GO:0004130">
    <property type="term" value="F:cytochrome-c peroxidase activity"/>
    <property type="evidence" value="ECO:0007669"/>
    <property type="project" value="TreeGrafter"/>
</dbReference>
<dbReference type="PANTHER" id="PTHR30600">
    <property type="entry name" value="CYTOCHROME C PEROXIDASE-RELATED"/>
    <property type="match status" value="1"/>
</dbReference>
<proteinExistence type="predicted"/>
<keyword evidence="7" id="KW-1185">Reference proteome</keyword>
<comment type="caution">
    <text evidence="6">The sequence shown here is derived from an EMBL/GenBank/DDBJ whole genome shotgun (WGS) entry which is preliminary data.</text>
</comment>
<dbReference type="OrthoDB" id="417271at2"/>
<feature type="domain" description="Cytochrome c" evidence="5">
    <location>
        <begin position="492"/>
        <end position="773"/>
    </location>
</feature>
<evidence type="ECO:0000313" key="6">
    <source>
        <dbReference type="EMBL" id="EIT70570.1"/>
    </source>
</evidence>
<dbReference type="EMBL" id="AKGD01000001">
    <property type="protein sequence ID" value="EIT70570.1"/>
    <property type="molecule type" value="Genomic_DNA"/>
</dbReference>
<keyword evidence="3 4" id="KW-0408">Iron</keyword>
<gene>
    <name evidence="6" type="ORF">WQQ_07070</name>
</gene>
<dbReference type="GO" id="GO:0020037">
    <property type="term" value="F:heme binding"/>
    <property type="evidence" value="ECO:0007669"/>
    <property type="project" value="InterPro"/>
</dbReference>
<evidence type="ECO:0000256" key="3">
    <source>
        <dbReference type="ARBA" id="ARBA00023004"/>
    </source>
</evidence>
<dbReference type="RefSeq" id="WP_007183663.1">
    <property type="nucleotide sequence ID" value="NZ_AKGD01000001.1"/>
</dbReference>
<dbReference type="STRING" id="1172194.WQQ_07070"/>
<protein>
    <recommendedName>
        <fullName evidence="5">Cytochrome c domain-containing protein</fullName>
    </recommendedName>
</protein>
<keyword evidence="1 4" id="KW-0349">Heme</keyword>
<dbReference type="PANTHER" id="PTHR30600:SF9">
    <property type="entry name" value="BLR7738 PROTEIN"/>
    <property type="match status" value="1"/>
</dbReference>
<organism evidence="6 7">
    <name type="scientific">Hydrocarboniphaga effusa AP103</name>
    <dbReference type="NCBI Taxonomy" id="1172194"/>
    <lineage>
        <taxon>Bacteria</taxon>
        <taxon>Pseudomonadati</taxon>
        <taxon>Pseudomonadota</taxon>
        <taxon>Gammaproteobacteria</taxon>
        <taxon>Nevskiales</taxon>
        <taxon>Nevskiaceae</taxon>
        <taxon>Hydrocarboniphaga</taxon>
    </lineage>
</organism>
<dbReference type="PROSITE" id="PS51007">
    <property type="entry name" value="CYTC"/>
    <property type="match status" value="1"/>
</dbReference>
<evidence type="ECO:0000256" key="4">
    <source>
        <dbReference type="PROSITE-ProRule" id="PRU00433"/>
    </source>
</evidence>
<dbReference type="Pfam" id="PF21419">
    <property type="entry name" value="RoxA-like_Cyt-c"/>
    <property type="match status" value="1"/>
</dbReference>
<dbReference type="Gene3D" id="1.10.760.10">
    <property type="entry name" value="Cytochrome c-like domain"/>
    <property type="match status" value="1"/>
</dbReference>
<reference evidence="6 7" key="1">
    <citation type="journal article" date="2012" name="J. Bacteriol.">
        <title>Genome Sequence of n-Alkane-Degrading Hydrocarboniphaga effusa Strain AP103T (ATCC BAA-332T).</title>
        <authorList>
            <person name="Chang H.K."/>
            <person name="Zylstra G.J."/>
            <person name="Chae J.C."/>
        </authorList>
    </citation>
    <scope>NUCLEOTIDE SEQUENCE [LARGE SCALE GENOMIC DNA]</scope>
    <source>
        <strain evidence="6 7">AP103</strain>
    </source>
</reference>
<keyword evidence="2 4" id="KW-0479">Metal-binding</keyword>
<dbReference type="AlphaFoldDB" id="I8TA76"/>
<accession>I8TA76</accession>
<evidence type="ECO:0000256" key="2">
    <source>
        <dbReference type="ARBA" id="ARBA00022723"/>
    </source>
</evidence>
<evidence type="ECO:0000259" key="5">
    <source>
        <dbReference type="PROSITE" id="PS51007"/>
    </source>
</evidence>
<evidence type="ECO:0000256" key="1">
    <source>
        <dbReference type="ARBA" id="ARBA00022617"/>
    </source>
</evidence>